<dbReference type="EMBL" id="RYZS01000001">
    <property type="protein sequence ID" value="RVU95697.1"/>
    <property type="molecule type" value="Genomic_DNA"/>
</dbReference>
<evidence type="ECO:0000313" key="2">
    <source>
        <dbReference type="Proteomes" id="UP000288388"/>
    </source>
</evidence>
<sequence>MTIKNIKNLYMRCENNYSIPNPLTSSIQNSYPLIFDCAISIAHRFQKNTNFLVSEDEISYLALHIGNMIEVQKNKKNTISCVIVSPDYYEMNTKLTDVLLSVFKEELILNTIVTSEDDLHEIETDLIISTVPLNEFYSIPYIKISPFFSDNDKNNVMTMVDSVKREKKHMKFKANLQLISKPAFFIHNSNISNRDEAIHYMCDVLRQNNYVKDEFEKEVFERENMASTAYGNIAFPHSMKMNANKTIMYVLLSKKGIEWENQKVNIVLLITSNYEERQLFLEVFDILSAIIQSEENKIKLMRCETYEDFIEAVASCC</sequence>
<dbReference type="Proteomes" id="UP000288388">
    <property type="component" value="Unassembled WGS sequence"/>
</dbReference>
<dbReference type="Pfam" id="PF00359">
    <property type="entry name" value="PTS_EIIA_2"/>
    <property type="match status" value="1"/>
</dbReference>
<proteinExistence type="predicted"/>
<accession>A0A437UPY8</accession>
<dbReference type="PROSITE" id="PS51094">
    <property type="entry name" value="PTS_EIIA_TYPE_2"/>
    <property type="match status" value="1"/>
</dbReference>
<dbReference type="SUPFAM" id="SSF63520">
    <property type="entry name" value="PTS-regulatory domain, PRD"/>
    <property type="match status" value="1"/>
</dbReference>
<dbReference type="CDD" id="cd00211">
    <property type="entry name" value="PTS_IIA_fru"/>
    <property type="match status" value="1"/>
</dbReference>
<organism evidence="1 2">
    <name type="scientific">Enterococcus avium</name>
    <name type="common">Streptococcus avium</name>
    <dbReference type="NCBI Taxonomy" id="33945"/>
    <lineage>
        <taxon>Bacteria</taxon>
        <taxon>Bacillati</taxon>
        <taxon>Bacillota</taxon>
        <taxon>Bacilli</taxon>
        <taxon>Lactobacillales</taxon>
        <taxon>Enterococcaceae</taxon>
        <taxon>Enterococcus</taxon>
    </lineage>
</organism>
<dbReference type="InterPro" id="IPR016152">
    <property type="entry name" value="PTrfase/Anion_transptr"/>
</dbReference>
<dbReference type="RefSeq" id="WP_016179830.1">
    <property type="nucleotide sequence ID" value="NZ_CAAKNX010000125.1"/>
</dbReference>
<dbReference type="Gene3D" id="1.10.1790.10">
    <property type="entry name" value="PRD domain"/>
    <property type="match status" value="1"/>
</dbReference>
<gene>
    <name evidence="1" type="ORF">EK398_13050</name>
</gene>
<comment type="caution">
    <text evidence="1">The sequence shown here is derived from an EMBL/GenBank/DDBJ whole genome shotgun (WGS) entry which is preliminary data.</text>
</comment>
<evidence type="ECO:0000313" key="1">
    <source>
        <dbReference type="EMBL" id="RVU95697.1"/>
    </source>
</evidence>
<reference evidence="1 2" key="1">
    <citation type="submission" date="2018-12" db="EMBL/GenBank/DDBJ databases">
        <title>A novel vanA-carrying plasmid in a clinical isolate of Enterococcus avium.</title>
        <authorList>
            <person name="Bernasconi O.J."/>
            <person name="Luzzaro F."/>
            <person name="Endimiani A."/>
        </authorList>
    </citation>
    <scope>NUCLEOTIDE SEQUENCE [LARGE SCALE GENOMIC DNA]</scope>
    <source>
        <strain evidence="1 2">LC0559/18</strain>
    </source>
</reference>
<dbReference type="InterPro" id="IPR050661">
    <property type="entry name" value="BglG_antiterminators"/>
</dbReference>
<dbReference type="Gene3D" id="3.40.930.10">
    <property type="entry name" value="Mannitol-specific EII, Chain A"/>
    <property type="match status" value="1"/>
</dbReference>
<dbReference type="InterPro" id="IPR011608">
    <property type="entry name" value="PRD"/>
</dbReference>
<dbReference type="AlphaFoldDB" id="A0A437UPY8"/>
<dbReference type="Pfam" id="PF00874">
    <property type="entry name" value="PRD"/>
    <property type="match status" value="1"/>
</dbReference>
<dbReference type="PANTHER" id="PTHR30185:SF13">
    <property type="entry name" value="LICABCH OPERON REGULATOR-RELATED"/>
    <property type="match status" value="1"/>
</dbReference>
<dbReference type="InterPro" id="IPR036634">
    <property type="entry name" value="PRD_sf"/>
</dbReference>
<dbReference type="PANTHER" id="PTHR30185">
    <property type="entry name" value="CRYPTIC BETA-GLUCOSIDE BGL OPERON ANTITERMINATOR"/>
    <property type="match status" value="1"/>
</dbReference>
<dbReference type="PROSITE" id="PS51372">
    <property type="entry name" value="PRD_2"/>
    <property type="match status" value="1"/>
</dbReference>
<dbReference type="SUPFAM" id="SSF55804">
    <property type="entry name" value="Phoshotransferase/anion transport protein"/>
    <property type="match status" value="1"/>
</dbReference>
<name>A0A437UPY8_ENTAV</name>
<dbReference type="GO" id="GO:0006355">
    <property type="term" value="P:regulation of DNA-templated transcription"/>
    <property type="evidence" value="ECO:0007669"/>
    <property type="project" value="InterPro"/>
</dbReference>
<dbReference type="InterPro" id="IPR002178">
    <property type="entry name" value="PTS_EIIA_type-2_dom"/>
</dbReference>
<protein>
    <submittedName>
        <fullName evidence="1">PRD domain-containing protein</fullName>
    </submittedName>
</protein>